<comment type="caution">
    <text evidence="1">The sequence shown here is derived from an EMBL/GenBank/DDBJ whole genome shotgun (WGS) entry which is preliminary data.</text>
</comment>
<dbReference type="NCBIfam" id="TIGR02419">
    <property type="entry name" value="C4_traR_proteo"/>
    <property type="match status" value="1"/>
</dbReference>
<dbReference type="SUPFAM" id="SSF57716">
    <property type="entry name" value="Glucocorticoid receptor-like (DNA-binding domain)"/>
    <property type="match status" value="1"/>
</dbReference>
<sequence>MDIVDIANDYAERELAERLYSRVKYVGESLSECEDCGEEIPVARRSIIPGVRKCRDCAERAERRAV</sequence>
<dbReference type="Proteomes" id="UP000194857">
    <property type="component" value="Unassembled WGS sequence"/>
</dbReference>
<dbReference type="GO" id="GO:0008270">
    <property type="term" value="F:zinc ion binding"/>
    <property type="evidence" value="ECO:0007669"/>
    <property type="project" value="InterPro"/>
</dbReference>
<dbReference type="InterPro" id="IPR000962">
    <property type="entry name" value="Znf_DskA_TraR"/>
</dbReference>
<dbReference type="Pfam" id="PF01258">
    <property type="entry name" value="zf-dskA_traR"/>
    <property type="match status" value="1"/>
</dbReference>
<protein>
    <submittedName>
        <fullName evidence="1">Conjugal transfer protein TraR</fullName>
    </submittedName>
</protein>
<gene>
    <name evidence="1" type="ORF">CAZ10_38480</name>
</gene>
<dbReference type="PROSITE" id="PS51128">
    <property type="entry name" value="ZF_DKSA_2"/>
    <property type="match status" value="1"/>
</dbReference>
<dbReference type="PROSITE" id="PS01102">
    <property type="entry name" value="ZF_DKSA_1"/>
    <property type="match status" value="1"/>
</dbReference>
<dbReference type="PANTHER" id="PTHR38777">
    <property type="entry name" value="FELS-2 PROPHAGE PROTEIN"/>
    <property type="match status" value="1"/>
</dbReference>
<dbReference type="PANTHER" id="PTHR38777:SF1">
    <property type="entry name" value="DNAK SUPPRESSOR PROTEIN"/>
    <property type="match status" value="1"/>
</dbReference>
<evidence type="ECO:0000313" key="2">
    <source>
        <dbReference type="Proteomes" id="UP000194857"/>
    </source>
</evidence>
<dbReference type="Gene3D" id="1.20.120.910">
    <property type="entry name" value="DksA, coiled-coil domain"/>
    <property type="match status" value="1"/>
</dbReference>
<dbReference type="InterPro" id="IPR012783">
    <property type="entry name" value="Znf_C4_TraR"/>
</dbReference>
<dbReference type="EMBL" id="NFFZ01000086">
    <property type="protein sequence ID" value="OTI51885.1"/>
    <property type="molecule type" value="Genomic_DNA"/>
</dbReference>
<dbReference type="InterPro" id="IPR020458">
    <property type="entry name" value="Znf_DskA_TraR_CS"/>
</dbReference>
<dbReference type="RefSeq" id="WP_003140691.1">
    <property type="nucleotide sequence ID" value="NZ_CAADKA010000289.1"/>
</dbReference>
<dbReference type="GO" id="GO:1900378">
    <property type="term" value="P:positive regulation of secondary metabolite biosynthetic process"/>
    <property type="evidence" value="ECO:0007669"/>
    <property type="project" value="TreeGrafter"/>
</dbReference>
<name>A0A241XE53_PSEAI</name>
<organism evidence="1 2">
    <name type="scientific">Pseudomonas aeruginosa</name>
    <dbReference type="NCBI Taxonomy" id="287"/>
    <lineage>
        <taxon>Bacteria</taxon>
        <taxon>Pseudomonadati</taxon>
        <taxon>Pseudomonadota</taxon>
        <taxon>Gammaproteobacteria</taxon>
        <taxon>Pseudomonadales</taxon>
        <taxon>Pseudomonadaceae</taxon>
        <taxon>Pseudomonas</taxon>
    </lineage>
</organism>
<evidence type="ECO:0000313" key="1">
    <source>
        <dbReference type="EMBL" id="OTI51885.1"/>
    </source>
</evidence>
<accession>A0A241XE53</accession>
<dbReference type="AlphaFoldDB" id="A0A241XE53"/>
<reference evidence="1 2" key="1">
    <citation type="submission" date="2017-05" db="EMBL/GenBank/DDBJ databases">
        <authorList>
            <person name="Song R."/>
            <person name="Chenine A.L."/>
            <person name="Ruprecht R.M."/>
        </authorList>
    </citation>
    <scope>NUCLEOTIDE SEQUENCE [LARGE SCALE GENOMIC DNA]</scope>
    <source>
        <strain evidence="1 2">S567_C10_BS</strain>
    </source>
</reference>
<proteinExistence type="predicted"/>